<keyword evidence="6 8" id="KW-0012">Acyltransferase</keyword>
<keyword evidence="10" id="KW-0645">Protease</keyword>
<dbReference type="GO" id="GO:0006508">
    <property type="term" value="P:proteolysis"/>
    <property type="evidence" value="ECO:0007669"/>
    <property type="project" value="UniProtKB-KW"/>
</dbReference>
<protein>
    <recommendedName>
        <fullName evidence="8">tRNA N6-adenosine threonylcarbamoyltransferase</fullName>
        <ecNumber evidence="8">2.3.1.234</ecNumber>
    </recommendedName>
    <alternativeName>
        <fullName evidence="8">N6-L-threonylcarbamoyladenine synthase</fullName>
        <shortName evidence="8">t(6)A synthase</shortName>
    </alternativeName>
    <alternativeName>
        <fullName evidence="8">t(6)A37 threonylcarbamoyladenosine biosynthesis protein TsaD</fullName>
    </alternativeName>
    <alternativeName>
        <fullName evidence="8">tRNA threonylcarbamoyladenosine biosynthesis protein TsaD</fullName>
    </alternativeName>
</protein>
<dbReference type="PANTHER" id="PTHR11735">
    <property type="entry name" value="TRNA N6-ADENOSINE THREONYLCARBAMOYLTRANSFERASE"/>
    <property type="match status" value="1"/>
</dbReference>
<dbReference type="AlphaFoldDB" id="A0A133YGS3"/>
<dbReference type="Pfam" id="PF00814">
    <property type="entry name" value="TsaD"/>
    <property type="match status" value="1"/>
</dbReference>
<dbReference type="GO" id="GO:0005506">
    <property type="term" value="F:iron ion binding"/>
    <property type="evidence" value="ECO:0007669"/>
    <property type="project" value="UniProtKB-UniRule"/>
</dbReference>
<evidence type="ECO:0000256" key="2">
    <source>
        <dbReference type="ARBA" id="ARBA00022679"/>
    </source>
</evidence>
<dbReference type="EC" id="2.3.1.234" evidence="8"/>
<keyword evidence="2 8" id="KW-0808">Transferase</keyword>
<dbReference type="STRING" id="1497955.HMPREF1872_00060"/>
<proteinExistence type="inferred from homology"/>
<evidence type="ECO:0000313" key="10">
    <source>
        <dbReference type="EMBL" id="KXB42389.1"/>
    </source>
</evidence>
<accession>A0A133YGS3</accession>
<evidence type="ECO:0000256" key="3">
    <source>
        <dbReference type="ARBA" id="ARBA00022694"/>
    </source>
</evidence>
<organism evidence="10 11">
    <name type="scientific">Amygdalobacter nucleatus</name>
    <dbReference type="NCBI Taxonomy" id="3029274"/>
    <lineage>
        <taxon>Bacteria</taxon>
        <taxon>Bacillati</taxon>
        <taxon>Bacillota</taxon>
        <taxon>Clostridia</taxon>
        <taxon>Eubacteriales</taxon>
        <taxon>Oscillospiraceae</taxon>
        <taxon>Amygdalobacter</taxon>
    </lineage>
</organism>
<evidence type="ECO:0000256" key="5">
    <source>
        <dbReference type="ARBA" id="ARBA00023004"/>
    </source>
</evidence>
<dbReference type="NCBIfam" id="TIGR00329">
    <property type="entry name" value="gcp_kae1"/>
    <property type="match status" value="1"/>
</dbReference>
<dbReference type="EMBL" id="LSCV01000002">
    <property type="protein sequence ID" value="KXB42389.1"/>
    <property type="molecule type" value="Genomic_DNA"/>
</dbReference>
<dbReference type="GO" id="GO:0061711">
    <property type="term" value="F:tRNA N(6)-L-threonylcarbamoyladenine synthase activity"/>
    <property type="evidence" value="ECO:0007669"/>
    <property type="project" value="UniProtKB-EC"/>
</dbReference>
<feature type="binding site" evidence="8">
    <location>
        <position position="121"/>
    </location>
    <ligand>
        <name>Fe cation</name>
        <dbReference type="ChEBI" id="CHEBI:24875"/>
    </ligand>
</feature>
<dbReference type="OrthoDB" id="9806197at2"/>
<comment type="cofactor">
    <cofactor evidence="8">
        <name>Fe(2+)</name>
        <dbReference type="ChEBI" id="CHEBI:29033"/>
    </cofactor>
    <text evidence="8">Binds 1 Fe(2+) ion per subunit.</text>
</comment>
<feature type="binding site" evidence="8">
    <location>
        <position position="186"/>
    </location>
    <ligand>
        <name>substrate</name>
    </ligand>
</feature>
<comment type="function">
    <text evidence="8">Required for the formation of a threonylcarbamoyl group on adenosine at position 37 (t(6)A37) in tRNAs that read codons beginning with adenine. Is involved in the transfer of the threonylcarbamoyl moiety of threonylcarbamoyl-AMP (TC-AMP) to the N6 group of A37, together with TsaE and TsaB. TsaD likely plays a direct catalytic role in this reaction.</text>
</comment>
<name>A0A133YGS3_9FIRM</name>
<dbReference type="PRINTS" id="PR00789">
    <property type="entry name" value="OSIALOPTASE"/>
</dbReference>
<dbReference type="GO" id="GO:0005737">
    <property type="term" value="C:cytoplasm"/>
    <property type="evidence" value="ECO:0007669"/>
    <property type="project" value="UniProtKB-SubCell"/>
</dbReference>
<keyword evidence="3 8" id="KW-0819">tRNA processing</keyword>
<dbReference type="InterPro" id="IPR017860">
    <property type="entry name" value="Peptidase_M22_CS"/>
</dbReference>
<evidence type="ECO:0000256" key="8">
    <source>
        <dbReference type="HAMAP-Rule" id="MF_01445"/>
    </source>
</evidence>
<keyword evidence="10" id="KW-0378">Hydrolase</keyword>
<dbReference type="FunFam" id="3.30.420.40:FF:000040">
    <property type="entry name" value="tRNA N6-adenosine threonylcarbamoyltransferase"/>
    <property type="match status" value="1"/>
</dbReference>
<dbReference type="SUPFAM" id="SSF53067">
    <property type="entry name" value="Actin-like ATPase domain"/>
    <property type="match status" value="2"/>
</dbReference>
<feature type="binding site" evidence="8">
    <location>
        <position position="315"/>
    </location>
    <ligand>
        <name>Fe cation</name>
        <dbReference type="ChEBI" id="CHEBI:24875"/>
    </ligand>
</feature>
<comment type="similarity">
    <text evidence="8">Belongs to the KAE1 / TsaD family.</text>
</comment>
<gene>
    <name evidence="8" type="primary">tsaD</name>
    <name evidence="10" type="ORF">HMPREF1872_00060</name>
</gene>
<sequence>MKDKKMNILAIESSCDETSVAVVKDGRKVLSNVIASSADLQSQFGGVVPEIAAREHVKVIAAVIEQALEEAHCKPETDIDAFAVTAGPGLAGALLVGVSAAKALAFAYKKPLYPVHHLAGHICANFLSDAEFDVPFTGLIVSGGHSHLVTMDQNYDFQILGRTLDDACGEAFDKIARALGKPYPGGPQIDKLAKTGDNTRYAFPTAHLKNNLDFSFSGLKTAALTYINKAKQTAEREGCEFTDILNINDFAASFQTAIVQTLVKHSKLAILQTGAKIFGLAGGVAANNELRQALADMCKKLNVHFTCPDKILCTDNGAMIGASAYYLSISGGKPADSNLNAYPSWSLDQWKKLPQVKVHKKL</sequence>
<feature type="binding site" evidence="8">
    <location>
        <position position="190"/>
    </location>
    <ligand>
        <name>substrate</name>
    </ligand>
</feature>
<dbReference type="GO" id="GO:0002949">
    <property type="term" value="P:tRNA threonylcarbamoyladenosine modification"/>
    <property type="evidence" value="ECO:0007669"/>
    <property type="project" value="UniProtKB-UniRule"/>
</dbReference>
<feature type="binding site" evidence="8">
    <location>
        <position position="117"/>
    </location>
    <ligand>
        <name>Fe cation</name>
        <dbReference type="ChEBI" id="CHEBI:24875"/>
    </ligand>
</feature>
<dbReference type="InterPro" id="IPR000905">
    <property type="entry name" value="Gcp-like_dom"/>
</dbReference>
<comment type="caution">
    <text evidence="10">The sequence shown here is derived from an EMBL/GenBank/DDBJ whole genome shotgun (WGS) entry which is preliminary data.</text>
</comment>
<keyword evidence="11" id="KW-1185">Reference proteome</keyword>
<dbReference type="PANTHER" id="PTHR11735:SF6">
    <property type="entry name" value="TRNA N6-ADENOSINE THREONYLCARBAMOYLTRANSFERASE, MITOCHONDRIAL"/>
    <property type="match status" value="1"/>
</dbReference>
<evidence type="ECO:0000256" key="4">
    <source>
        <dbReference type="ARBA" id="ARBA00022723"/>
    </source>
</evidence>
<evidence type="ECO:0000256" key="6">
    <source>
        <dbReference type="ARBA" id="ARBA00023315"/>
    </source>
</evidence>
<keyword evidence="1 8" id="KW-0963">Cytoplasm</keyword>
<dbReference type="InterPro" id="IPR043129">
    <property type="entry name" value="ATPase_NBD"/>
</dbReference>
<reference evidence="11" key="1">
    <citation type="submission" date="2016-01" db="EMBL/GenBank/DDBJ databases">
        <authorList>
            <person name="Mitreva M."/>
            <person name="Pepin K.H."/>
            <person name="Mihindukulasuriya K.A."/>
            <person name="Fulton R."/>
            <person name="Fronick C."/>
            <person name="O'Laughlin M."/>
            <person name="Miner T."/>
            <person name="Herter B."/>
            <person name="Rosa B.A."/>
            <person name="Cordes M."/>
            <person name="Tomlinson C."/>
            <person name="Wollam A."/>
            <person name="Palsikar V.B."/>
            <person name="Mardis E.R."/>
            <person name="Wilson R.K."/>
        </authorList>
    </citation>
    <scope>NUCLEOTIDE SEQUENCE [LARGE SCALE GENOMIC DNA]</scope>
    <source>
        <strain evidence="11">KA00274</strain>
    </source>
</reference>
<dbReference type="CDD" id="cd24133">
    <property type="entry name" value="ASKHA_NBD_TsaD_bac"/>
    <property type="match status" value="1"/>
</dbReference>
<dbReference type="PROSITE" id="PS01016">
    <property type="entry name" value="GLYCOPROTEASE"/>
    <property type="match status" value="1"/>
</dbReference>
<feature type="binding site" evidence="8">
    <location>
        <position position="287"/>
    </location>
    <ligand>
        <name>substrate</name>
    </ligand>
</feature>
<evidence type="ECO:0000313" key="11">
    <source>
        <dbReference type="Proteomes" id="UP000070080"/>
    </source>
</evidence>
<keyword evidence="5 8" id="KW-0408">Iron</keyword>
<keyword evidence="4 8" id="KW-0479">Metal-binding</keyword>
<dbReference type="InterPro" id="IPR017861">
    <property type="entry name" value="KAE1/TsaD"/>
</dbReference>
<dbReference type="FunFam" id="3.30.420.40:FF:000012">
    <property type="entry name" value="tRNA N6-adenosine threonylcarbamoyltransferase"/>
    <property type="match status" value="1"/>
</dbReference>
<dbReference type="GO" id="GO:0008233">
    <property type="term" value="F:peptidase activity"/>
    <property type="evidence" value="ECO:0007669"/>
    <property type="project" value="UniProtKB-KW"/>
</dbReference>
<evidence type="ECO:0000256" key="7">
    <source>
        <dbReference type="ARBA" id="ARBA00048117"/>
    </source>
</evidence>
<feature type="domain" description="Gcp-like" evidence="9">
    <location>
        <begin position="28"/>
        <end position="321"/>
    </location>
</feature>
<feature type="binding site" evidence="8">
    <location>
        <begin position="140"/>
        <end position="144"/>
    </location>
    <ligand>
        <name>substrate</name>
    </ligand>
</feature>
<comment type="catalytic activity">
    <reaction evidence="7 8">
        <text>L-threonylcarbamoyladenylate + adenosine(37) in tRNA = N(6)-L-threonylcarbamoyladenosine(37) in tRNA + AMP + H(+)</text>
        <dbReference type="Rhea" id="RHEA:37059"/>
        <dbReference type="Rhea" id="RHEA-COMP:10162"/>
        <dbReference type="Rhea" id="RHEA-COMP:10163"/>
        <dbReference type="ChEBI" id="CHEBI:15378"/>
        <dbReference type="ChEBI" id="CHEBI:73682"/>
        <dbReference type="ChEBI" id="CHEBI:74411"/>
        <dbReference type="ChEBI" id="CHEBI:74418"/>
        <dbReference type="ChEBI" id="CHEBI:456215"/>
        <dbReference type="EC" id="2.3.1.234"/>
    </reaction>
</comment>
<evidence type="ECO:0000259" key="9">
    <source>
        <dbReference type="Pfam" id="PF00814"/>
    </source>
</evidence>
<dbReference type="Proteomes" id="UP000070080">
    <property type="component" value="Unassembled WGS sequence"/>
</dbReference>
<comment type="subcellular location">
    <subcellularLocation>
        <location evidence="8">Cytoplasm</location>
    </subcellularLocation>
</comment>
<dbReference type="NCBIfam" id="TIGR03723">
    <property type="entry name" value="T6A_TsaD_YgjD"/>
    <property type="match status" value="1"/>
</dbReference>
<dbReference type="InterPro" id="IPR022450">
    <property type="entry name" value="TsaD"/>
</dbReference>
<feature type="binding site" evidence="8">
    <location>
        <position position="173"/>
    </location>
    <ligand>
        <name>substrate</name>
    </ligand>
</feature>
<dbReference type="Gene3D" id="3.30.420.40">
    <property type="match status" value="2"/>
</dbReference>
<dbReference type="HAMAP" id="MF_01445">
    <property type="entry name" value="TsaD"/>
    <property type="match status" value="1"/>
</dbReference>
<evidence type="ECO:0000256" key="1">
    <source>
        <dbReference type="ARBA" id="ARBA00022490"/>
    </source>
</evidence>
<dbReference type="PATRIC" id="fig|1497955.3.peg.60"/>